<accession>A0A1C7LSR6</accession>
<reference evidence="1 2" key="1">
    <citation type="submission" date="2016-03" db="EMBL/GenBank/DDBJ databases">
        <title>Whole genome sequencing of Grifola frondosa 9006-11.</title>
        <authorList>
            <person name="Min B."/>
            <person name="Park H."/>
            <person name="Kim J.-G."/>
            <person name="Cho H."/>
            <person name="Oh Y.-L."/>
            <person name="Kong W.-S."/>
            <person name="Choi I.-G."/>
        </authorList>
    </citation>
    <scope>NUCLEOTIDE SEQUENCE [LARGE SCALE GENOMIC DNA]</scope>
    <source>
        <strain evidence="1 2">9006-11</strain>
    </source>
</reference>
<protein>
    <submittedName>
        <fullName evidence="1">Uncharacterized protein</fullName>
    </submittedName>
</protein>
<dbReference type="Proteomes" id="UP000092993">
    <property type="component" value="Unassembled WGS sequence"/>
</dbReference>
<dbReference type="EMBL" id="LUGG01000023">
    <property type="protein sequence ID" value="OBZ67881.1"/>
    <property type="molecule type" value="Genomic_DNA"/>
</dbReference>
<name>A0A1C7LSR6_GRIFR</name>
<dbReference type="AlphaFoldDB" id="A0A1C7LSR6"/>
<gene>
    <name evidence="1" type="ORF">A0H81_12063</name>
</gene>
<organism evidence="1 2">
    <name type="scientific">Grifola frondosa</name>
    <name type="common">Maitake</name>
    <name type="synonym">Polyporus frondosus</name>
    <dbReference type="NCBI Taxonomy" id="5627"/>
    <lineage>
        <taxon>Eukaryota</taxon>
        <taxon>Fungi</taxon>
        <taxon>Dikarya</taxon>
        <taxon>Basidiomycota</taxon>
        <taxon>Agaricomycotina</taxon>
        <taxon>Agaricomycetes</taxon>
        <taxon>Polyporales</taxon>
        <taxon>Grifolaceae</taxon>
        <taxon>Grifola</taxon>
    </lineage>
</organism>
<proteinExistence type="predicted"/>
<evidence type="ECO:0000313" key="2">
    <source>
        <dbReference type="Proteomes" id="UP000092993"/>
    </source>
</evidence>
<sequence>MPCYSSSWAMGLAIGVSKQEVSPSQSATTDWGALSSGGPAASKFQYLANLFLPTEQPLFNHADNADAAASSTVQQSSLSGLHRRILPLQVSRIDIEDMIAKLAGQILNQMRIRLPRMPCLHGPSTGGGITMSGLIAAYFVMCDFYKLSSPSLKR</sequence>
<comment type="caution">
    <text evidence="1">The sequence shown here is derived from an EMBL/GenBank/DDBJ whole genome shotgun (WGS) entry which is preliminary data.</text>
</comment>
<evidence type="ECO:0000313" key="1">
    <source>
        <dbReference type="EMBL" id="OBZ67881.1"/>
    </source>
</evidence>
<keyword evidence="2" id="KW-1185">Reference proteome</keyword>